<organism evidence="2 3">
    <name type="scientific">Ornatilinea apprima</name>
    <dbReference type="NCBI Taxonomy" id="1134406"/>
    <lineage>
        <taxon>Bacteria</taxon>
        <taxon>Bacillati</taxon>
        <taxon>Chloroflexota</taxon>
        <taxon>Anaerolineae</taxon>
        <taxon>Anaerolineales</taxon>
        <taxon>Anaerolineaceae</taxon>
        <taxon>Ornatilinea</taxon>
    </lineage>
</organism>
<dbReference type="Proteomes" id="UP000050417">
    <property type="component" value="Unassembled WGS sequence"/>
</dbReference>
<dbReference type="EMBL" id="LGCL01000015">
    <property type="protein sequence ID" value="KPL79106.1"/>
    <property type="molecule type" value="Genomic_DNA"/>
</dbReference>
<accession>A0A0N8GNU9</accession>
<reference evidence="2 3" key="1">
    <citation type="submission" date="2015-07" db="EMBL/GenBank/DDBJ databases">
        <title>Genome sequence of Ornatilinea apprima DSM 23815.</title>
        <authorList>
            <person name="Hemp J."/>
            <person name="Ward L.M."/>
            <person name="Pace L.A."/>
            <person name="Fischer W.W."/>
        </authorList>
    </citation>
    <scope>NUCLEOTIDE SEQUENCE [LARGE SCALE GENOMIC DNA]</scope>
    <source>
        <strain evidence="2 3">P3M-1</strain>
    </source>
</reference>
<keyword evidence="1" id="KW-1133">Transmembrane helix</keyword>
<dbReference type="RefSeq" id="WP_075061738.1">
    <property type="nucleotide sequence ID" value="NZ_LGCL01000015.1"/>
</dbReference>
<proteinExistence type="predicted"/>
<evidence type="ECO:0000256" key="1">
    <source>
        <dbReference type="SAM" id="Phobius"/>
    </source>
</evidence>
<evidence type="ECO:0000313" key="2">
    <source>
        <dbReference type="EMBL" id="KPL79106.1"/>
    </source>
</evidence>
<feature type="transmembrane region" description="Helical" evidence="1">
    <location>
        <begin position="47"/>
        <end position="65"/>
    </location>
</feature>
<keyword evidence="1" id="KW-0812">Transmembrane</keyword>
<dbReference type="AlphaFoldDB" id="A0A0N8GNU9"/>
<name>A0A0N8GNU9_9CHLR</name>
<protein>
    <submittedName>
        <fullName evidence="2">Uncharacterized protein</fullName>
    </submittedName>
</protein>
<keyword evidence="3" id="KW-1185">Reference proteome</keyword>
<evidence type="ECO:0000313" key="3">
    <source>
        <dbReference type="Proteomes" id="UP000050417"/>
    </source>
</evidence>
<comment type="caution">
    <text evidence="2">The sequence shown here is derived from an EMBL/GenBank/DDBJ whole genome shotgun (WGS) entry which is preliminary data.</text>
</comment>
<keyword evidence="1" id="KW-0472">Membrane</keyword>
<gene>
    <name evidence="2" type="ORF">ADN00_04390</name>
</gene>
<sequence length="68" mass="7697">MYNDDQNDFDGYYNGIYDFYDPFYTGEEEQPPHTAASNGSCCCCSAFALPCFFLPAALFIGWRVLSLL</sequence>